<keyword evidence="2" id="KW-0805">Transcription regulation</keyword>
<dbReference type="InterPro" id="IPR036390">
    <property type="entry name" value="WH_DNA-bd_sf"/>
</dbReference>
<dbReference type="Proteomes" id="UP001595957">
    <property type="component" value="Unassembled WGS sequence"/>
</dbReference>
<gene>
    <name evidence="6" type="ORF">ACFO3E_14880</name>
</gene>
<dbReference type="PANTHER" id="PTHR30346:SF28">
    <property type="entry name" value="HTH-TYPE TRANSCRIPTIONAL REGULATOR CYNR"/>
    <property type="match status" value="1"/>
</dbReference>
<dbReference type="CDD" id="cd08414">
    <property type="entry name" value="PBP2_LTTR_aromatics_like"/>
    <property type="match status" value="1"/>
</dbReference>
<dbReference type="SUPFAM" id="SSF53850">
    <property type="entry name" value="Periplasmic binding protein-like II"/>
    <property type="match status" value="1"/>
</dbReference>
<evidence type="ECO:0000256" key="2">
    <source>
        <dbReference type="ARBA" id="ARBA00023015"/>
    </source>
</evidence>
<dbReference type="PROSITE" id="PS50931">
    <property type="entry name" value="HTH_LYSR"/>
    <property type="match status" value="1"/>
</dbReference>
<accession>A0ABV9F2K8</accession>
<dbReference type="EMBL" id="JBHSFZ010000032">
    <property type="protein sequence ID" value="MFC4595468.1"/>
    <property type="molecule type" value="Genomic_DNA"/>
</dbReference>
<dbReference type="InterPro" id="IPR000847">
    <property type="entry name" value="LysR_HTH_N"/>
</dbReference>
<keyword evidence="4" id="KW-0804">Transcription</keyword>
<dbReference type="InterPro" id="IPR036388">
    <property type="entry name" value="WH-like_DNA-bd_sf"/>
</dbReference>
<evidence type="ECO:0000256" key="4">
    <source>
        <dbReference type="ARBA" id="ARBA00023163"/>
    </source>
</evidence>
<dbReference type="Gene3D" id="1.10.10.10">
    <property type="entry name" value="Winged helix-like DNA-binding domain superfamily/Winged helix DNA-binding domain"/>
    <property type="match status" value="1"/>
</dbReference>
<dbReference type="RefSeq" id="WP_380805678.1">
    <property type="nucleotide sequence ID" value="NZ_JBHSFZ010000032.1"/>
</dbReference>
<dbReference type="Pfam" id="PF00126">
    <property type="entry name" value="HTH_1"/>
    <property type="match status" value="1"/>
</dbReference>
<dbReference type="PANTHER" id="PTHR30346">
    <property type="entry name" value="TRANSCRIPTIONAL DUAL REGULATOR HCAR-RELATED"/>
    <property type="match status" value="1"/>
</dbReference>
<evidence type="ECO:0000313" key="6">
    <source>
        <dbReference type="EMBL" id="MFC4595468.1"/>
    </source>
</evidence>
<comment type="caution">
    <text evidence="6">The sequence shown here is derived from an EMBL/GenBank/DDBJ whole genome shotgun (WGS) entry which is preliminary data.</text>
</comment>
<dbReference type="Gene3D" id="3.40.190.10">
    <property type="entry name" value="Periplasmic binding protein-like II"/>
    <property type="match status" value="2"/>
</dbReference>
<dbReference type="Pfam" id="PF03466">
    <property type="entry name" value="LysR_substrate"/>
    <property type="match status" value="1"/>
</dbReference>
<keyword evidence="7" id="KW-1185">Reference proteome</keyword>
<dbReference type="PRINTS" id="PR00039">
    <property type="entry name" value="HTHLYSR"/>
</dbReference>
<sequence length="298" mass="33038">MKLSQLRQFVTLCEVRSFHRAADRLNISQPPLSLSIRKLEQELGTPLFERHPRGIVPTAAALEALTHARDALAALDRFAEVARAVAAGARGKLRVGFVGSVTYRLIPAILPRFRGQHPRIELSLRESTSGEIVRALEQGALDIGLVRTPLLEEADVDLEPLCTERFIVLVPLDHQLSRQRHVELAELKDEPQIVFDRERVPTLFMQTMTACQAAGFLPRMVEEVANIHTMIALVESGLGLALAPEVVRHAAAGRVHWLELTADDRPVSLNLALATRRNEQRKAITIFADYARDAASAI</sequence>
<protein>
    <submittedName>
        <fullName evidence="6">LysR family transcriptional regulator</fullName>
    </submittedName>
</protein>
<dbReference type="InterPro" id="IPR005119">
    <property type="entry name" value="LysR_subst-bd"/>
</dbReference>
<evidence type="ECO:0000313" key="7">
    <source>
        <dbReference type="Proteomes" id="UP001595957"/>
    </source>
</evidence>
<evidence type="ECO:0000259" key="5">
    <source>
        <dbReference type="PROSITE" id="PS50931"/>
    </source>
</evidence>
<organism evidence="6 7">
    <name type="scientific">Sphingobium tyrosinilyticum</name>
    <dbReference type="NCBI Taxonomy" id="2715436"/>
    <lineage>
        <taxon>Bacteria</taxon>
        <taxon>Pseudomonadati</taxon>
        <taxon>Pseudomonadota</taxon>
        <taxon>Alphaproteobacteria</taxon>
        <taxon>Sphingomonadales</taxon>
        <taxon>Sphingomonadaceae</taxon>
        <taxon>Sphingobium</taxon>
    </lineage>
</organism>
<keyword evidence="3" id="KW-0238">DNA-binding</keyword>
<reference evidence="7" key="1">
    <citation type="journal article" date="2019" name="Int. J. Syst. Evol. Microbiol.">
        <title>The Global Catalogue of Microorganisms (GCM) 10K type strain sequencing project: providing services to taxonomists for standard genome sequencing and annotation.</title>
        <authorList>
            <consortium name="The Broad Institute Genomics Platform"/>
            <consortium name="The Broad Institute Genome Sequencing Center for Infectious Disease"/>
            <person name="Wu L."/>
            <person name="Ma J."/>
        </authorList>
    </citation>
    <scope>NUCLEOTIDE SEQUENCE [LARGE SCALE GENOMIC DNA]</scope>
    <source>
        <strain evidence="7">NBRC 103632</strain>
    </source>
</reference>
<evidence type="ECO:0000256" key="3">
    <source>
        <dbReference type="ARBA" id="ARBA00023125"/>
    </source>
</evidence>
<name>A0ABV9F2K8_9SPHN</name>
<evidence type="ECO:0000256" key="1">
    <source>
        <dbReference type="ARBA" id="ARBA00009437"/>
    </source>
</evidence>
<feature type="domain" description="HTH lysR-type" evidence="5">
    <location>
        <begin position="1"/>
        <end position="58"/>
    </location>
</feature>
<dbReference type="SUPFAM" id="SSF46785">
    <property type="entry name" value="Winged helix' DNA-binding domain"/>
    <property type="match status" value="1"/>
</dbReference>
<comment type="similarity">
    <text evidence="1">Belongs to the LysR transcriptional regulatory family.</text>
</comment>
<proteinExistence type="inferred from homology"/>